<gene>
    <name evidence="4" type="ORF">HNR50_001849</name>
</gene>
<dbReference type="GO" id="GO:0000160">
    <property type="term" value="P:phosphorelay signal transduction system"/>
    <property type="evidence" value="ECO:0007669"/>
    <property type="project" value="InterPro"/>
</dbReference>
<evidence type="ECO:0000256" key="1">
    <source>
        <dbReference type="ARBA" id="ARBA00022553"/>
    </source>
</evidence>
<reference evidence="4 5" key="1">
    <citation type="submission" date="2020-08" db="EMBL/GenBank/DDBJ databases">
        <title>Genomic Encyclopedia of Type Strains, Phase IV (KMG-IV): sequencing the most valuable type-strain genomes for metagenomic binning, comparative biology and taxonomic classification.</title>
        <authorList>
            <person name="Goeker M."/>
        </authorList>
    </citation>
    <scope>NUCLEOTIDE SEQUENCE [LARGE SCALE GENOMIC DNA]</scope>
    <source>
        <strain evidence="4 5">DSM 2461</strain>
    </source>
</reference>
<feature type="modified residue" description="4-aspartylphosphate" evidence="2">
    <location>
        <position position="53"/>
    </location>
</feature>
<evidence type="ECO:0000313" key="4">
    <source>
        <dbReference type="EMBL" id="MBB6480191.1"/>
    </source>
</evidence>
<dbReference type="PROSITE" id="PS50110">
    <property type="entry name" value="RESPONSE_REGULATORY"/>
    <property type="match status" value="1"/>
</dbReference>
<dbReference type="SUPFAM" id="SSF52172">
    <property type="entry name" value="CheY-like"/>
    <property type="match status" value="1"/>
</dbReference>
<dbReference type="PANTHER" id="PTHR44591:SF25">
    <property type="entry name" value="CHEMOTAXIS TWO-COMPONENT RESPONSE REGULATOR"/>
    <property type="match status" value="1"/>
</dbReference>
<dbReference type="EMBL" id="JACHGJ010000002">
    <property type="protein sequence ID" value="MBB6480191.1"/>
    <property type="molecule type" value="Genomic_DNA"/>
</dbReference>
<dbReference type="Proteomes" id="UP000587760">
    <property type="component" value="Unassembled WGS sequence"/>
</dbReference>
<dbReference type="RefSeq" id="WP_184746094.1">
    <property type="nucleotide sequence ID" value="NZ_JACHGJ010000002.1"/>
</dbReference>
<accession>A0A841RA00</accession>
<feature type="domain" description="Response regulatory" evidence="3">
    <location>
        <begin position="3"/>
        <end position="120"/>
    </location>
</feature>
<dbReference type="InterPro" id="IPR050595">
    <property type="entry name" value="Bact_response_regulator"/>
</dbReference>
<keyword evidence="1 2" id="KW-0597">Phosphoprotein</keyword>
<keyword evidence="5" id="KW-1185">Reference proteome</keyword>
<comment type="caution">
    <text evidence="4">The sequence shown here is derived from an EMBL/GenBank/DDBJ whole genome shotgun (WGS) entry which is preliminary data.</text>
</comment>
<dbReference type="InterPro" id="IPR001789">
    <property type="entry name" value="Sig_transdc_resp-reg_receiver"/>
</dbReference>
<proteinExistence type="predicted"/>
<evidence type="ECO:0000256" key="2">
    <source>
        <dbReference type="PROSITE-ProRule" id="PRU00169"/>
    </source>
</evidence>
<sequence>MKTIFAVDDSPTARASIEYTLSKAGFQVVLAEDGVKALEKIPSTPQIDVFLFDVNMPNMDGITLIKEVRKLADHKFTPILFLTTESQESKKMEGKAAGASGWVVKPFDPEQLIAVISRFAGE</sequence>
<dbReference type="Pfam" id="PF00072">
    <property type="entry name" value="Response_reg"/>
    <property type="match status" value="1"/>
</dbReference>
<organism evidence="4 5">
    <name type="scientific">Spirochaeta isovalerica</name>
    <dbReference type="NCBI Taxonomy" id="150"/>
    <lineage>
        <taxon>Bacteria</taxon>
        <taxon>Pseudomonadati</taxon>
        <taxon>Spirochaetota</taxon>
        <taxon>Spirochaetia</taxon>
        <taxon>Spirochaetales</taxon>
        <taxon>Spirochaetaceae</taxon>
        <taxon>Spirochaeta</taxon>
    </lineage>
</organism>
<name>A0A841RA00_9SPIO</name>
<protein>
    <submittedName>
        <fullName evidence="4">Two-component system chemotaxis response regulator CheY</fullName>
    </submittedName>
</protein>
<dbReference type="AlphaFoldDB" id="A0A841RA00"/>
<evidence type="ECO:0000313" key="5">
    <source>
        <dbReference type="Proteomes" id="UP000587760"/>
    </source>
</evidence>
<dbReference type="PANTHER" id="PTHR44591">
    <property type="entry name" value="STRESS RESPONSE REGULATOR PROTEIN 1"/>
    <property type="match status" value="1"/>
</dbReference>
<dbReference type="InterPro" id="IPR011006">
    <property type="entry name" value="CheY-like_superfamily"/>
</dbReference>
<evidence type="ECO:0000259" key="3">
    <source>
        <dbReference type="PROSITE" id="PS50110"/>
    </source>
</evidence>
<dbReference type="SMART" id="SM00448">
    <property type="entry name" value="REC"/>
    <property type="match status" value="1"/>
</dbReference>
<dbReference type="Gene3D" id="3.40.50.2300">
    <property type="match status" value="1"/>
</dbReference>